<protein>
    <submittedName>
        <fullName evidence="5">Uncharacterized protein</fullName>
    </submittedName>
</protein>
<keyword evidence="6" id="KW-1185">Reference proteome</keyword>
<accession>A0AA40HXQ5</accession>
<keyword evidence="3" id="KW-0677">Repeat</keyword>
<comment type="subcellular location">
    <subcellularLocation>
        <location evidence="1">Endomembrane system</location>
    </subcellularLocation>
</comment>
<name>A0AA40HXQ5_CNENI</name>
<organism evidence="5 6">
    <name type="scientific">Cnephaeus nilssonii</name>
    <name type="common">Northern bat</name>
    <name type="synonym">Eptesicus nilssonii</name>
    <dbReference type="NCBI Taxonomy" id="3371016"/>
    <lineage>
        <taxon>Eukaryota</taxon>
        <taxon>Metazoa</taxon>
        <taxon>Chordata</taxon>
        <taxon>Craniata</taxon>
        <taxon>Vertebrata</taxon>
        <taxon>Euteleostomi</taxon>
        <taxon>Mammalia</taxon>
        <taxon>Eutheria</taxon>
        <taxon>Laurasiatheria</taxon>
        <taxon>Chiroptera</taxon>
        <taxon>Yangochiroptera</taxon>
        <taxon>Vespertilionidae</taxon>
        <taxon>Cnephaeus</taxon>
    </lineage>
</organism>
<dbReference type="AlphaFoldDB" id="A0AA40HXQ5"/>
<evidence type="ECO:0000256" key="4">
    <source>
        <dbReference type="ARBA" id="ARBA00023136"/>
    </source>
</evidence>
<comment type="caution">
    <text evidence="5">The sequence shown here is derived from an EMBL/GenBank/DDBJ whole genome shotgun (WGS) entry which is preliminary data.</text>
</comment>
<dbReference type="EMBL" id="JAULJE010000009">
    <property type="protein sequence ID" value="KAK1339279.1"/>
    <property type="molecule type" value="Genomic_DNA"/>
</dbReference>
<dbReference type="PANTHER" id="PTHR14514">
    <property type="entry name" value="PKA ANCHORING PROTEIN"/>
    <property type="match status" value="1"/>
</dbReference>
<gene>
    <name evidence="5" type="ORF">QTO34_019960</name>
</gene>
<evidence type="ECO:0000256" key="3">
    <source>
        <dbReference type="ARBA" id="ARBA00022737"/>
    </source>
</evidence>
<evidence type="ECO:0000313" key="6">
    <source>
        <dbReference type="Proteomes" id="UP001177744"/>
    </source>
</evidence>
<dbReference type="Proteomes" id="UP001177744">
    <property type="component" value="Unassembled WGS sequence"/>
</dbReference>
<evidence type="ECO:0000256" key="1">
    <source>
        <dbReference type="ARBA" id="ARBA00004308"/>
    </source>
</evidence>
<dbReference type="Gene3D" id="1.20.58.60">
    <property type="match status" value="1"/>
</dbReference>
<keyword evidence="2" id="KW-0597">Phosphoprotein</keyword>
<dbReference type="SUPFAM" id="SSF46966">
    <property type="entry name" value="Spectrin repeat"/>
    <property type="match status" value="1"/>
</dbReference>
<keyword evidence="4" id="KW-0472">Membrane</keyword>
<evidence type="ECO:0000313" key="5">
    <source>
        <dbReference type="EMBL" id="KAK1339279.1"/>
    </source>
</evidence>
<sequence length="299" mass="34689">MLYFRLFQKAQKNEELVQNEIQERHSFTKELITLKNLFQQTTSSLQNMGLQDHPERAEQFEISNEVLKSSPSYAMSRKIDEINKGLHKVEKMLQQKSKSIEKAQEIQKKMWDELDLWHSKLNELDSEVHDIVEQDPGQAQEWMDRLMVPFQQYQQVSQRAEARTSQLNKATVKMEEYHDLLKSTEAWIENTSRLLANPADYDSPKTLSHHASTLQMALEDSEQKHNLLHSIFTDLEDLSVIFETDDLAQSIQELSRQVAALQQNIMESLPQIQRMAYTPSPYRGLGQAAVGANPRHLDP</sequence>
<dbReference type="PANTHER" id="PTHR14514:SF4">
    <property type="entry name" value="NESPRIN-2"/>
    <property type="match status" value="1"/>
</dbReference>
<reference evidence="5" key="1">
    <citation type="submission" date="2023-06" db="EMBL/GenBank/DDBJ databases">
        <title>Reference genome for the Northern bat (Eptesicus nilssonii), a most northern bat species.</title>
        <authorList>
            <person name="Laine V.N."/>
            <person name="Pulliainen A.T."/>
            <person name="Lilley T.M."/>
        </authorList>
    </citation>
    <scope>NUCLEOTIDE SEQUENCE</scope>
    <source>
        <strain evidence="5">BLF_Eptnil</strain>
        <tissue evidence="5">Kidney</tissue>
    </source>
</reference>
<evidence type="ECO:0000256" key="2">
    <source>
        <dbReference type="ARBA" id="ARBA00022553"/>
    </source>
</evidence>
<proteinExistence type="predicted"/>